<protein>
    <submittedName>
        <fullName evidence="1">Uncharacterized protein</fullName>
    </submittedName>
</protein>
<name>A0A099GKF1_9RHOB</name>
<dbReference type="RefSeq" id="WP_036707463.1">
    <property type="nucleotide sequence ID" value="NZ_JRKQ01000009.1"/>
</dbReference>
<dbReference type="EMBL" id="JRKQ01000009">
    <property type="protein sequence ID" value="KGJ23221.1"/>
    <property type="molecule type" value="Genomic_DNA"/>
</dbReference>
<gene>
    <name evidence="1" type="ORF">IX56_03460</name>
</gene>
<organism evidence="1 2">
    <name type="scientific">Paracoccus sanguinis</name>
    <dbReference type="NCBI Taxonomy" id="1545044"/>
    <lineage>
        <taxon>Bacteria</taxon>
        <taxon>Pseudomonadati</taxon>
        <taxon>Pseudomonadota</taxon>
        <taxon>Alphaproteobacteria</taxon>
        <taxon>Rhodobacterales</taxon>
        <taxon>Paracoccaceae</taxon>
        <taxon>Paracoccus</taxon>
    </lineage>
</organism>
<dbReference type="Proteomes" id="UP000029858">
    <property type="component" value="Unassembled WGS sequence"/>
</dbReference>
<evidence type="ECO:0000313" key="2">
    <source>
        <dbReference type="Proteomes" id="UP000029858"/>
    </source>
</evidence>
<accession>A0A099GKF1</accession>
<evidence type="ECO:0000313" key="1">
    <source>
        <dbReference type="EMBL" id="KGJ23221.1"/>
    </source>
</evidence>
<dbReference type="AlphaFoldDB" id="A0A099GKF1"/>
<sequence>MDPNTTDNRLLIAATPMRQELLGGVSDMTLHRWLNDENLRFPRPIYIAKRRFWKTAEVLEWIEARGVAA</sequence>
<reference evidence="1 2" key="2">
    <citation type="submission" date="2014-10" db="EMBL/GenBank/DDBJ databases">
        <title>Paracoccus sanguinis sp. nov., isolated from clinical specimens of New York State patients.</title>
        <authorList>
            <person name="Mingle L.A."/>
            <person name="Cole J.A."/>
            <person name="Lapierre P."/>
            <person name="Musser K.A."/>
        </authorList>
    </citation>
    <scope>NUCLEOTIDE SEQUENCE [LARGE SCALE GENOMIC DNA]</scope>
    <source>
        <strain evidence="1 2">5503</strain>
    </source>
</reference>
<proteinExistence type="predicted"/>
<comment type="caution">
    <text evidence="1">The sequence shown here is derived from an EMBL/GenBank/DDBJ whole genome shotgun (WGS) entry which is preliminary data.</text>
</comment>
<reference evidence="1 2" key="1">
    <citation type="submission" date="2014-09" db="EMBL/GenBank/DDBJ databases">
        <authorList>
            <person name="McGinnis J.M."/>
            <person name="Wolfgang W.J."/>
        </authorList>
    </citation>
    <scope>NUCLEOTIDE SEQUENCE [LARGE SCALE GENOMIC DNA]</scope>
    <source>
        <strain evidence="1 2">5503</strain>
    </source>
</reference>